<evidence type="ECO:0000256" key="4">
    <source>
        <dbReference type="SAM" id="MobiDB-lite"/>
    </source>
</evidence>
<dbReference type="Gene3D" id="3.90.1200.10">
    <property type="match status" value="1"/>
</dbReference>
<comment type="similarity">
    <text evidence="2">Belongs to the choline/ethanolamine kinase family.</text>
</comment>
<dbReference type="CDD" id="cd05157">
    <property type="entry name" value="ETNK_euk"/>
    <property type="match status" value="1"/>
</dbReference>
<accession>A0A3N4KN76</accession>
<comment type="pathway">
    <text evidence="1">Phospholipid metabolism; phosphatidylethanolamine biosynthesis; phosphatidylethanolamine from ethanolamine: step 1/3.</text>
</comment>
<evidence type="ECO:0000313" key="6">
    <source>
        <dbReference type="Proteomes" id="UP000277580"/>
    </source>
</evidence>
<evidence type="ECO:0000256" key="2">
    <source>
        <dbReference type="ARBA" id="ARBA00038211"/>
    </source>
</evidence>
<evidence type="ECO:0000313" key="5">
    <source>
        <dbReference type="EMBL" id="RPB11876.1"/>
    </source>
</evidence>
<dbReference type="AlphaFoldDB" id="A0A3N4KN76"/>
<dbReference type="PANTHER" id="PTHR22603:SF66">
    <property type="entry name" value="ETHANOLAMINE KINASE"/>
    <property type="match status" value="1"/>
</dbReference>
<dbReference type="PANTHER" id="PTHR22603">
    <property type="entry name" value="CHOLINE/ETHANOALAMINE KINASE"/>
    <property type="match status" value="1"/>
</dbReference>
<keyword evidence="5" id="KW-0418">Kinase</keyword>
<evidence type="ECO:0000256" key="1">
    <source>
        <dbReference type="ARBA" id="ARBA00037883"/>
    </source>
</evidence>
<dbReference type="GO" id="GO:0005737">
    <property type="term" value="C:cytoplasm"/>
    <property type="evidence" value="ECO:0007669"/>
    <property type="project" value="TreeGrafter"/>
</dbReference>
<dbReference type="InterPro" id="IPR011009">
    <property type="entry name" value="Kinase-like_dom_sf"/>
</dbReference>
<dbReference type="EMBL" id="ML119132">
    <property type="protein sequence ID" value="RPB11876.1"/>
    <property type="molecule type" value="Genomic_DNA"/>
</dbReference>
<dbReference type="STRING" id="1392247.A0A3N4KN76"/>
<dbReference type="Proteomes" id="UP000277580">
    <property type="component" value="Unassembled WGS sequence"/>
</dbReference>
<reference evidence="5 6" key="1">
    <citation type="journal article" date="2018" name="Nat. Ecol. Evol.">
        <title>Pezizomycetes genomes reveal the molecular basis of ectomycorrhizal truffle lifestyle.</title>
        <authorList>
            <person name="Murat C."/>
            <person name="Payen T."/>
            <person name="Noel B."/>
            <person name="Kuo A."/>
            <person name="Morin E."/>
            <person name="Chen J."/>
            <person name="Kohler A."/>
            <person name="Krizsan K."/>
            <person name="Balestrini R."/>
            <person name="Da Silva C."/>
            <person name="Montanini B."/>
            <person name="Hainaut M."/>
            <person name="Levati E."/>
            <person name="Barry K.W."/>
            <person name="Belfiori B."/>
            <person name="Cichocki N."/>
            <person name="Clum A."/>
            <person name="Dockter R.B."/>
            <person name="Fauchery L."/>
            <person name="Guy J."/>
            <person name="Iotti M."/>
            <person name="Le Tacon F."/>
            <person name="Lindquist E.A."/>
            <person name="Lipzen A."/>
            <person name="Malagnac F."/>
            <person name="Mello A."/>
            <person name="Molinier V."/>
            <person name="Miyauchi S."/>
            <person name="Poulain J."/>
            <person name="Riccioni C."/>
            <person name="Rubini A."/>
            <person name="Sitrit Y."/>
            <person name="Splivallo R."/>
            <person name="Traeger S."/>
            <person name="Wang M."/>
            <person name="Zifcakova L."/>
            <person name="Wipf D."/>
            <person name="Zambonelli A."/>
            <person name="Paolocci F."/>
            <person name="Nowrousian M."/>
            <person name="Ottonello S."/>
            <person name="Baldrian P."/>
            <person name="Spatafora J.W."/>
            <person name="Henrissat B."/>
            <person name="Nagy L.G."/>
            <person name="Aury J.M."/>
            <person name="Wincker P."/>
            <person name="Grigoriev I.V."/>
            <person name="Bonfante P."/>
            <person name="Martin F.M."/>
        </authorList>
    </citation>
    <scope>NUCLEOTIDE SEQUENCE [LARGE SCALE GENOMIC DNA]</scope>
    <source>
        <strain evidence="5 6">CCBAS932</strain>
    </source>
</reference>
<keyword evidence="5" id="KW-0808">Transferase</keyword>
<dbReference type="OrthoDB" id="10267235at2759"/>
<protein>
    <recommendedName>
        <fullName evidence="3">ethanolamine kinase</fullName>
        <ecNumber evidence="3">2.7.1.82</ecNumber>
    </recommendedName>
</protein>
<proteinExistence type="inferred from homology"/>
<dbReference type="EC" id="2.7.1.82" evidence="3"/>
<dbReference type="GO" id="GO:0006646">
    <property type="term" value="P:phosphatidylethanolamine biosynthetic process"/>
    <property type="evidence" value="ECO:0007669"/>
    <property type="project" value="TreeGrafter"/>
</dbReference>
<dbReference type="InParanoid" id="A0A3N4KN76"/>
<dbReference type="Pfam" id="PF01633">
    <property type="entry name" value="Choline_kinase"/>
    <property type="match status" value="1"/>
</dbReference>
<feature type="region of interest" description="Disordered" evidence="4">
    <location>
        <begin position="165"/>
        <end position="188"/>
    </location>
</feature>
<evidence type="ECO:0000256" key="3">
    <source>
        <dbReference type="ARBA" id="ARBA00038874"/>
    </source>
</evidence>
<organism evidence="5 6">
    <name type="scientific">Morchella conica CCBAS932</name>
    <dbReference type="NCBI Taxonomy" id="1392247"/>
    <lineage>
        <taxon>Eukaryota</taxon>
        <taxon>Fungi</taxon>
        <taxon>Dikarya</taxon>
        <taxon>Ascomycota</taxon>
        <taxon>Pezizomycotina</taxon>
        <taxon>Pezizomycetes</taxon>
        <taxon>Pezizales</taxon>
        <taxon>Morchellaceae</taxon>
        <taxon>Morchella</taxon>
    </lineage>
</organism>
<sequence length="413" mass="45998">MSSSKPTLQALAKMEELPVLPLSYSPANSDDSAKQLVYTLLPQWDPANGGRGITLVRFTDGITNTLLKCVHNPPEGVSPAEAKKLADEESVLLRAYGRDTSILIDRERECASHLLLSRHNLAPALLARFENGLLYKFVAGRVCTVPEMSQPSIWKAVAARLGEWHGTLPTSTTPPSSPASSSSASSSEPDVTLWNVLQKWISALPEASKSQKERKELLQNELDLLQLGEDEGGFNIKGQDGGMGAVVGHCDLLNGNVIILPEDDGVTSASGNTKVHFIDYEYSTPCERAFDIANHFAEWGGFDCDYNLIPTRSTRREFIQHYLQSFHQHRNCFHSATLEAEIESLMAEVDLFRGVPGFYWGIWALIQAEISQIHFDYKGYAEIRLGEYWDWKAEKEGTRVGEIGIREKRWAME</sequence>
<keyword evidence="6" id="KW-1185">Reference proteome</keyword>
<gene>
    <name evidence="5" type="ORF">P167DRAFT_536270</name>
</gene>
<dbReference type="GO" id="GO:0004305">
    <property type="term" value="F:ethanolamine kinase activity"/>
    <property type="evidence" value="ECO:0007669"/>
    <property type="project" value="UniProtKB-EC"/>
</dbReference>
<name>A0A3N4KN76_9PEZI</name>
<dbReference type="SUPFAM" id="SSF56112">
    <property type="entry name" value="Protein kinase-like (PK-like)"/>
    <property type="match status" value="1"/>
</dbReference>
<feature type="compositionally biased region" description="Low complexity" evidence="4">
    <location>
        <begin position="169"/>
        <end position="187"/>
    </location>
</feature>
<dbReference type="Gene3D" id="3.30.200.20">
    <property type="entry name" value="Phosphorylase Kinase, domain 1"/>
    <property type="match status" value="1"/>
</dbReference>